<dbReference type="Proteomes" id="UP001201812">
    <property type="component" value="Unassembled WGS sequence"/>
</dbReference>
<gene>
    <name evidence="1" type="ORF">DdX_09202</name>
</gene>
<dbReference type="AlphaFoldDB" id="A0AAD4N449"/>
<accession>A0AAD4N449</accession>
<evidence type="ECO:0000313" key="2">
    <source>
        <dbReference type="Proteomes" id="UP001201812"/>
    </source>
</evidence>
<organism evidence="1 2">
    <name type="scientific">Ditylenchus destructor</name>
    <dbReference type="NCBI Taxonomy" id="166010"/>
    <lineage>
        <taxon>Eukaryota</taxon>
        <taxon>Metazoa</taxon>
        <taxon>Ecdysozoa</taxon>
        <taxon>Nematoda</taxon>
        <taxon>Chromadorea</taxon>
        <taxon>Rhabditida</taxon>
        <taxon>Tylenchina</taxon>
        <taxon>Tylenchomorpha</taxon>
        <taxon>Sphaerularioidea</taxon>
        <taxon>Anguinidae</taxon>
        <taxon>Anguininae</taxon>
        <taxon>Ditylenchus</taxon>
    </lineage>
</organism>
<name>A0AAD4N449_9BILA</name>
<sequence length="98" mass="11086">MVASAIMLDPCALKCPYEGTVIPVDSEWQLASGTCKNWNMYVQCRKACGDWNDAREKVYHELELEYCPQFSFSVISRPTIALVLSSIAFSLYFIGHNL</sequence>
<proteinExistence type="predicted"/>
<protein>
    <submittedName>
        <fullName evidence="1">Uncharacterized protein</fullName>
    </submittedName>
</protein>
<reference evidence="1" key="1">
    <citation type="submission" date="2022-01" db="EMBL/GenBank/DDBJ databases">
        <title>Genome Sequence Resource for Two Populations of Ditylenchus destructor, the Migratory Endoparasitic Phytonematode.</title>
        <authorList>
            <person name="Zhang H."/>
            <person name="Lin R."/>
            <person name="Xie B."/>
        </authorList>
    </citation>
    <scope>NUCLEOTIDE SEQUENCE</scope>
    <source>
        <strain evidence="1">BazhouSP</strain>
    </source>
</reference>
<dbReference type="EMBL" id="JAKKPZ010000016">
    <property type="protein sequence ID" value="KAI1713130.1"/>
    <property type="molecule type" value="Genomic_DNA"/>
</dbReference>
<evidence type="ECO:0000313" key="1">
    <source>
        <dbReference type="EMBL" id="KAI1713130.1"/>
    </source>
</evidence>
<keyword evidence="2" id="KW-1185">Reference proteome</keyword>
<comment type="caution">
    <text evidence="1">The sequence shown here is derived from an EMBL/GenBank/DDBJ whole genome shotgun (WGS) entry which is preliminary data.</text>
</comment>